<dbReference type="RefSeq" id="WP_133627432.1">
    <property type="nucleotide sequence ID" value="NZ_SOAZ01000004.1"/>
</dbReference>
<dbReference type="Gene3D" id="3.50.50.60">
    <property type="entry name" value="FAD/NAD(P)-binding domain"/>
    <property type="match status" value="2"/>
</dbReference>
<dbReference type="NCBIfam" id="TIGR01316">
    <property type="entry name" value="gltA"/>
    <property type="match status" value="1"/>
</dbReference>
<dbReference type="PANTHER" id="PTHR42783">
    <property type="entry name" value="GLUTAMATE SYNTHASE [NADPH] SMALL CHAIN"/>
    <property type="match status" value="1"/>
</dbReference>
<proteinExistence type="predicted"/>
<dbReference type="Proteomes" id="UP000295325">
    <property type="component" value="Unassembled WGS sequence"/>
</dbReference>
<evidence type="ECO:0000259" key="2">
    <source>
        <dbReference type="Pfam" id="PF14691"/>
    </source>
</evidence>
<dbReference type="OrthoDB" id="9803192at2"/>
<name>A0A4R7KS49_9CLOT</name>
<dbReference type="Pfam" id="PF07992">
    <property type="entry name" value="Pyr_redox_2"/>
    <property type="match status" value="1"/>
</dbReference>
<feature type="domain" description="Dihydroprymidine dehydrogenase" evidence="2">
    <location>
        <begin position="19"/>
        <end position="128"/>
    </location>
</feature>
<dbReference type="SUPFAM" id="SSF46548">
    <property type="entry name" value="alpha-helical ferredoxin"/>
    <property type="match status" value="1"/>
</dbReference>
<dbReference type="GO" id="GO:0016491">
    <property type="term" value="F:oxidoreductase activity"/>
    <property type="evidence" value="ECO:0007669"/>
    <property type="project" value="InterPro"/>
</dbReference>
<accession>A0A4R7KS49</accession>
<dbReference type="InterPro" id="IPR023753">
    <property type="entry name" value="FAD/NAD-binding_dom"/>
</dbReference>
<dbReference type="InterPro" id="IPR006004">
    <property type="entry name" value="SudA-like"/>
</dbReference>
<evidence type="ECO:0000313" key="4">
    <source>
        <dbReference type="Proteomes" id="UP000295325"/>
    </source>
</evidence>
<dbReference type="InterPro" id="IPR028261">
    <property type="entry name" value="DPD_II"/>
</dbReference>
<dbReference type="SUPFAM" id="SSF51971">
    <property type="entry name" value="Nucleotide-binding domain"/>
    <property type="match status" value="1"/>
</dbReference>
<comment type="caution">
    <text evidence="3">The sequence shown here is derived from an EMBL/GenBank/DDBJ whole genome shotgun (WGS) entry which is preliminary data.</text>
</comment>
<dbReference type="Gene3D" id="1.10.1060.10">
    <property type="entry name" value="Alpha-helical ferredoxin"/>
    <property type="match status" value="1"/>
</dbReference>
<dbReference type="GO" id="GO:0051536">
    <property type="term" value="F:iron-sulfur cluster binding"/>
    <property type="evidence" value="ECO:0007669"/>
    <property type="project" value="InterPro"/>
</dbReference>
<dbReference type="InterPro" id="IPR009051">
    <property type="entry name" value="Helical_ferredxn"/>
</dbReference>
<gene>
    <name evidence="3" type="ORF">EDD71_104167</name>
</gene>
<evidence type="ECO:0000313" key="3">
    <source>
        <dbReference type="EMBL" id="TDT62435.1"/>
    </source>
</evidence>
<dbReference type="EMBL" id="SOAZ01000004">
    <property type="protein sequence ID" value="TDT62435.1"/>
    <property type="molecule type" value="Genomic_DNA"/>
</dbReference>
<organism evidence="3 4">
    <name type="scientific">Fonticella tunisiensis</name>
    <dbReference type="NCBI Taxonomy" id="1096341"/>
    <lineage>
        <taxon>Bacteria</taxon>
        <taxon>Bacillati</taxon>
        <taxon>Bacillota</taxon>
        <taxon>Clostridia</taxon>
        <taxon>Eubacteriales</taxon>
        <taxon>Clostridiaceae</taxon>
        <taxon>Fonticella</taxon>
    </lineage>
</organism>
<reference evidence="3 4" key="1">
    <citation type="submission" date="2019-03" db="EMBL/GenBank/DDBJ databases">
        <title>Genomic Encyclopedia of Type Strains, Phase IV (KMG-IV): sequencing the most valuable type-strain genomes for metagenomic binning, comparative biology and taxonomic classification.</title>
        <authorList>
            <person name="Goeker M."/>
        </authorList>
    </citation>
    <scope>NUCLEOTIDE SEQUENCE [LARGE SCALE GENOMIC DNA]</scope>
    <source>
        <strain evidence="3 4">DSM 24455</strain>
    </source>
</reference>
<dbReference type="Pfam" id="PF14691">
    <property type="entry name" value="Fer4_20"/>
    <property type="match status" value="1"/>
</dbReference>
<dbReference type="PRINTS" id="PR00419">
    <property type="entry name" value="ADXRDTASE"/>
</dbReference>
<dbReference type="PANTHER" id="PTHR42783:SF3">
    <property type="entry name" value="GLUTAMATE SYNTHASE [NADPH] SMALL CHAIN-RELATED"/>
    <property type="match status" value="1"/>
</dbReference>
<dbReference type="AlphaFoldDB" id="A0A4R7KS49"/>
<evidence type="ECO:0000259" key="1">
    <source>
        <dbReference type="Pfam" id="PF07992"/>
    </source>
</evidence>
<dbReference type="InterPro" id="IPR036188">
    <property type="entry name" value="FAD/NAD-bd_sf"/>
</dbReference>
<sequence>MPNMSLKKVPMPEQDSKIRTKNFSEVALGYTEEQAVEEALRCLQCKHKPCVKGCPVNVPIPEFIKEIAAGEFKKAYEIIVRENRLPAICGRVCPQESQCEGNCVRGIKGEPVGIGRLERFAADYYMKNVKNDVKEVEKNGKRVAVVGAGPAGLTCAGELAKMGYEVTIFEALHTPGGVLMYGIPEFRLPKALVEREIENIRKLGVKIETNVLVGRSITIDELFEEGYQAVFIGSGAGLPKFMGIEGENLNGVYAANEFLTRSNLMKAYDFPNSPTPIKVGKNVAVIGGGNVAMDAARTAKRLGAENVYIVYRRSEEEMPARLEEIHHAKEEGIQMKLLTNPVRILGKEGWVTGMECIEMELGEPDASGRRRPVPKAGSEFILPVETVIIAIGQTPNPLIRQTTEGLDTHSWGGIIVKEETMETSKENVYAGGDVVTGAATVILAMGAGKKAAKAIHERLNK</sequence>
<keyword evidence="4" id="KW-1185">Reference proteome</keyword>
<feature type="domain" description="FAD/NAD(P)-binding" evidence="1">
    <location>
        <begin position="142"/>
        <end position="448"/>
    </location>
</feature>
<protein>
    <submittedName>
        <fullName evidence="3">Sulfide dehydrogenase (Flavoprotein) subunit SudA</fullName>
    </submittedName>
</protein>